<reference evidence="4" key="6">
    <citation type="journal article" date="2008" name="Nucleic Acids Res.">
        <title>The rice annotation project database (RAP-DB): 2008 update.</title>
        <authorList>
            <consortium name="The rice annotation project (RAP)"/>
        </authorList>
    </citation>
    <scope>GENOME REANNOTATION</scope>
    <source>
        <strain evidence="4">cv. Nipponbare</strain>
    </source>
</reference>
<dbReference type="Proteomes" id="UP000000763">
    <property type="component" value="Chromosome 1"/>
</dbReference>
<reference evidence="3" key="7">
    <citation type="submission" date="2012-08" db="EMBL/GenBank/DDBJ databases">
        <title>Oryza sativa nipponbare(GA3) genomic DNA, chromosome 1.</title>
        <authorList>
            <consortium name="IRGSP(International Rice Genome Sequencing Project)"/>
        </authorList>
    </citation>
    <scope>NUCLEOTIDE SEQUENCE</scope>
</reference>
<reference evidence="3 4" key="2">
    <citation type="journal article" date="2005" name="Nature">
        <title>The map-based sequence of the rice genome.</title>
        <authorList>
            <consortium name="International rice genome sequencing project (IRGSP)"/>
            <person name="Matsumoto T."/>
            <person name="Wu J."/>
            <person name="Kanamori H."/>
            <person name="Katayose Y."/>
            <person name="Fujisawa M."/>
            <person name="Namiki N."/>
            <person name="Mizuno H."/>
            <person name="Yamamoto K."/>
            <person name="Antonio B.A."/>
            <person name="Baba T."/>
            <person name="Sakata K."/>
            <person name="Nagamura Y."/>
            <person name="Aoki H."/>
            <person name="Arikawa K."/>
            <person name="Arita K."/>
            <person name="Bito T."/>
            <person name="Chiden Y."/>
            <person name="Fujitsuka N."/>
            <person name="Fukunaka R."/>
            <person name="Hamada M."/>
            <person name="Harada C."/>
            <person name="Hayashi A."/>
            <person name="Hijishita S."/>
            <person name="Honda M."/>
            <person name="Hosokawa S."/>
            <person name="Ichikawa Y."/>
            <person name="Idonuma A."/>
            <person name="Iijima M."/>
            <person name="Ikeda M."/>
            <person name="Ikeno M."/>
            <person name="Ito K."/>
            <person name="Ito S."/>
            <person name="Ito T."/>
            <person name="Ito Y."/>
            <person name="Ito Y."/>
            <person name="Iwabuchi A."/>
            <person name="Kamiya K."/>
            <person name="Karasawa W."/>
            <person name="Kurita K."/>
            <person name="Katagiri S."/>
            <person name="Kikuta A."/>
            <person name="Kobayashi H."/>
            <person name="Kobayashi N."/>
            <person name="Machita K."/>
            <person name="Maehara T."/>
            <person name="Masukawa M."/>
            <person name="Mizubayashi T."/>
            <person name="Mukai Y."/>
            <person name="Nagasaki H."/>
            <person name="Nagata Y."/>
            <person name="Naito S."/>
            <person name="Nakashima M."/>
            <person name="Nakama Y."/>
            <person name="Nakamichi Y."/>
            <person name="Nakamura M."/>
            <person name="Meguro A."/>
            <person name="Negishi M."/>
            <person name="Ohta I."/>
            <person name="Ohta T."/>
            <person name="Okamoto M."/>
            <person name="Ono N."/>
            <person name="Saji S."/>
            <person name="Sakaguchi M."/>
            <person name="Sakai K."/>
            <person name="Shibata M."/>
            <person name="Shimokawa T."/>
            <person name="Song J."/>
            <person name="Takazaki Y."/>
            <person name="Terasawa K."/>
            <person name="Tsugane M."/>
            <person name="Tsuji K."/>
            <person name="Ueda S."/>
            <person name="Waki K."/>
            <person name="Yamagata H."/>
            <person name="Yamamoto M."/>
            <person name="Yamamoto S."/>
            <person name="Yamane H."/>
            <person name="Yoshiki S."/>
            <person name="Yoshihara R."/>
            <person name="Yukawa K."/>
            <person name="Zhong H."/>
            <person name="Yano M."/>
            <person name="Yuan Q."/>
            <person name="Ouyang S."/>
            <person name="Liu J."/>
            <person name="Jones K.M."/>
            <person name="Gansberger K."/>
            <person name="Moffat K."/>
            <person name="Hill J."/>
            <person name="Bera J."/>
            <person name="Fadrosh D."/>
            <person name="Jin S."/>
            <person name="Johri S."/>
            <person name="Kim M."/>
            <person name="Overton L."/>
            <person name="Reardon M."/>
            <person name="Tsitrin T."/>
            <person name="Vuong H."/>
            <person name="Weaver B."/>
            <person name="Ciecko A."/>
            <person name="Tallon L."/>
            <person name="Jackson J."/>
            <person name="Pai G."/>
            <person name="Aken S.V."/>
            <person name="Utterback T."/>
            <person name="Reidmuller S."/>
            <person name="Feldblyum T."/>
            <person name="Hsiao J."/>
            <person name="Zismann V."/>
            <person name="Iobst S."/>
            <person name="de Vazeille A.R."/>
            <person name="Buell C.R."/>
            <person name="Ying K."/>
            <person name="Li Y."/>
            <person name="Lu T."/>
            <person name="Huang Y."/>
            <person name="Zhao Q."/>
            <person name="Feng Q."/>
            <person name="Zhang L."/>
            <person name="Zhu J."/>
            <person name="Weng Q."/>
            <person name="Mu J."/>
            <person name="Lu Y."/>
            <person name="Fan D."/>
            <person name="Liu Y."/>
            <person name="Guan J."/>
            <person name="Zhang Y."/>
            <person name="Yu S."/>
            <person name="Liu X."/>
            <person name="Zhang Y."/>
            <person name="Hong G."/>
            <person name="Han B."/>
            <person name="Choisne N."/>
            <person name="Demange N."/>
            <person name="Orjeda G."/>
            <person name="Samain S."/>
            <person name="Cattolico L."/>
            <person name="Pelletier E."/>
            <person name="Couloux A."/>
            <person name="Segurens B."/>
            <person name="Wincker P."/>
            <person name="D'Hont A."/>
            <person name="Scarpelli C."/>
            <person name="Weissenbach J."/>
            <person name="Salanoubat M."/>
            <person name="Quetier F."/>
            <person name="Yu Y."/>
            <person name="Kim H.R."/>
            <person name="Rambo T."/>
            <person name="Currie J."/>
            <person name="Collura K."/>
            <person name="Luo M."/>
            <person name="Yang T."/>
            <person name="Ammiraju J.S.S."/>
            <person name="Engler F."/>
            <person name="Soderlund C."/>
            <person name="Wing R.A."/>
            <person name="Palmer L.E."/>
            <person name="de la Bastide M."/>
            <person name="Spiegel L."/>
            <person name="Nascimento L."/>
            <person name="Zutavern T."/>
            <person name="O'Shaughnessy A."/>
            <person name="Dike S."/>
            <person name="Dedhia N."/>
            <person name="Preston R."/>
            <person name="Balija V."/>
            <person name="McCombie W.R."/>
            <person name="Chow T."/>
            <person name="Chen H."/>
            <person name="Chung M."/>
            <person name="Chen C."/>
            <person name="Shaw J."/>
            <person name="Wu H."/>
            <person name="Hsiao K."/>
            <person name="Chao Y."/>
            <person name="Chu M."/>
            <person name="Cheng C."/>
            <person name="Hour A."/>
            <person name="Lee P."/>
            <person name="Lin S."/>
            <person name="Lin Y."/>
            <person name="Liou J."/>
            <person name="Liu S."/>
            <person name="Hsing Y."/>
            <person name="Raghuvanshi S."/>
            <person name="Mohanty A."/>
            <person name="Bharti A.K."/>
            <person name="Gaur A."/>
            <person name="Gupta V."/>
            <person name="Kumar D."/>
            <person name="Ravi V."/>
            <person name="Vij S."/>
            <person name="Kapur A."/>
            <person name="Khurana P."/>
            <person name="Khurana P."/>
            <person name="Khurana J.P."/>
            <person name="Tyagi A.K."/>
            <person name="Gaikwad K."/>
            <person name="Singh A."/>
            <person name="Dalal V."/>
            <person name="Srivastava S."/>
            <person name="Dixit A."/>
            <person name="Pal A.K."/>
            <person name="Ghazi I.A."/>
            <person name="Yadav M."/>
            <person name="Pandit A."/>
            <person name="Bhargava A."/>
            <person name="Sureshbabu K."/>
            <person name="Batra K."/>
            <person name="Sharma T.R."/>
            <person name="Mohapatra T."/>
            <person name="Singh N.K."/>
            <person name="Messing J."/>
            <person name="Nelson A.B."/>
            <person name="Fuks G."/>
            <person name="Kavchok S."/>
            <person name="Keizer G."/>
            <person name="Linton E."/>
            <person name="Llaca V."/>
            <person name="Song R."/>
            <person name="Tanyolac B."/>
            <person name="Young S."/>
            <person name="Ho-Il K."/>
            <person name="Hahn J.H."/>
            <person name="Sangsakoo G."/>
            <person name="Vanavichit A."/>
            <person name="de Mattos Luiz.A.T."/>
            <person name="Zimmer P.D."/>
            <person name="Malone G."/>
            <person name="Dellagostin O."/>
            <person name="de Oliveira A.C."/>
            <person name="Bevan M."/>
            <person name="Bancroft I."/>
            <person name="Minx P."/>
            <person name="Cordum H."/>
            <person name="Wilson R."/>
            <person name="Cheng Z."/>
            <person name="Jin W."/>
            <person name="Jiang J."/>
            <person name="Leong S.A."/>
            <person name="Iwama H."/>
            <person name="Gojobori T."/>
            <person name="Itoh T."/>
            <person name="Niimura Y."/>
            <person name="Fujii Y."/>
            <person name="Habara T."/>
            <person name="Sakai H."/>
            <person name="Sato Y."/>
            <person name="Wilson G."/>
            <person name="Kumar K."/>
            <person name="McCouch S."/>
            <person name="Juretic N."/>
            <person name="Hoen D."/>
            <person name="Wright S."/>
            <person name="Bruskiewich R."/>
            <person name="Bureau T."/>
            <person name="Miyao A."/>
            <person name="Hirochika H."/>
            <person name="Nishikawa T."/>
            <person name="Kadowaki K."/>
            <person name="Sugiura M."/>
            <person name="Burr B."/>
            <person name="Sasaki T."/>
        </authorList>
    </citation>
    <scope>NUCLEOTIDE SEQUENCE [LARGE SCALE GENOMIC DNA]</scope>
    <source>
        <strain evidence="4">cv. Nipponbare</strain>
    </source>
</reference>
<dbReference type="Proteomes" id="UP000817658">
    <property type="component" value="Chromosome 1"/>
</dbReference>
<proteinExistence type="predicted"/>
<reference evidence="2" key="1">
    <citation type="journal article" date="2002" name="Nature">
        <title>The genome sequence and structure of rice chromosome 1.</title>
        <authorList>
            <person name="Sasaki T."/>
            <person name="Matsumoto T."/>
            <person name="Yamamoto K."/>
            <person name="Sakata K."/>
            <person name="Baba T."/>
            <person name="Katayose Y."/>
            <person name="Wu J."/>
            <person name="Niimura Y."/>
            <person name="Cheng Z."/>
            <person name="Nagamura Y."/>
            <person name="Antonio B.A."/>
            <person name="Kanamori H."/>
            <person name="Hosokawa S."/>
            <person name="Masukawa M."/>
            <person name="Arikawa K."/>
            <person name="Chiden Y."/>
            <person name="Hayashi M."/>
            <person name="Okamoto M."/>
            <person name="Ando T."/>
            <person name="Aoki H."/>
            <person name="Arita K."/>
            <person name="Hamada M."/>
            <person name="Harada C."/>
            <person name="Hijishita S."/>
            <person name="Honda M."/>
            <person name="Ichikawa Y."/>
            <person name="Idonuma A."/>
            <person name="Iijima M."/>
            <person name="Ikeda M."/>
            <person name="Ikeno M."/>
            <person name="Itoh S."/>
            <person name="Itoh T."/>
            <person name="Itoh Y."/>
            <person name="Itoh Y."/>
            <person name="Iwabuchi A."/>
            <person name="Kamiya K."/>
            <person name="Karasawa W."/>
            <person name="Katagiri S."/>
            <person name="Kikuta A."/>
            <person name="Kobayashi N."/>
            <person name="Kono I."/>
            <person name="Machita K."/>
            <person name="Maehara T."/>
            <person name="Mizuno H."/>
            <person name="Mizubayashi T."/>
            <person name="Mukai Y."/>
            <person name="Nagasaki H."/>
            <person name="Nakashima M."/>
            <person name="Nakama Y."/>
            <person name="Nakamichi Y."/>
            <person name="Nakamura M."/>
            <person name="Namiki N."/>
            <person name="Negishi M."/>
            <person name="Ohta I."/>
            <person name="Ono N."/>
            <person name="Saji S."/>
            <person name="Sakai K."/>
            <person name="Shibata M."/>
            <person name="Shimokawa T."/>
            <person name="Shomura A."/>
            <person name="Song J."/>
            <person name="Takazaki Y."/>
            <person name="Terasawa K."/>
            <person name="Tsuji K."/>
            <person name="Waki K."/>
            <person name="Yamagata H."/>
            <person name="Yamane H."/>
            <person name="Yoshiki S."/>
            <person name="Yoshihara R."/>
            <person name="Yukawa K."/>
            <person name="Zhong H."/>
            <person name="Iwama H."/>
            <person name="Endo T."/>
            <person name="Ito H."/>
            <person name="Hahn J.H."/>
            <person name="Kim H.I."/>
            <person name="Eun M.Y."/>
            <person name="Yano M."/>
            <person name="Jiang J."/>
            <person name="Gojobori T."/>
        </authorList>
    </citation>
    <scope>NUCLEOTIDE SEQUENCE</scope>
</reference>
<dbReference type="SMR" id="A0A0P0V6W3"/>
<reference evidence="3" key="4">
    <citation type="journal article" date="2007" name="Genome Res.">
        <title>Curated Genome Annotation of Oryza sativa ssp. japonica and Comparative Genome Analysis with Arabidopsis thaliana.</title>
        <authorList>
            <consortium name="The Rice Annotation Project (RAP)"/>
            <person name="Itoh T."/>
            <person name="Tanaka T."/>
            <person name="Barrero R.A."/>
            <person name="Yamasaki C."/>
            <person name="Fujii Y."/>
            <person name="Hilton P.B."/>
            <person name="Antonio B.A."/>
            <person name="Aono H."/>
            <person name="Apweiler R."/>
            <person name="Bruskiewich R."/>
            <person name="Bureau T."/>
            <person name="Burr F."/>
            <person name="Costa de Oliveira A."/>
            <person name="Fuks G."/>
            <person name="Habara T."/>
            <person name="Haberer G."/>
            <person name="Han B."/>
            <person name="Harada E."/>
            <person name="Hiraki A.T."/>
            <person name="Hirochika H."/>
            <person name="Hoen D."/>
            <person name="Hokari H."/>
            <person name="Hosokawa S."/>
            <person name="Hsing Y."/>
            <person name="Ikawa H."/>
            <person name="Ikeo K."/>
            <person name="Imanishi T."/>
            <person name="Ito Y."/>
            <person name="Jaiswal P."/>
            <person name="Kanno M."/>
            <person name="Kawahara Y."/>
            <person name="Kawamura T."/>
            <person name="Kawashima H."/>
            <person name="Khurana J.P."/>
            <person name="Kikuchi S."/>
            <person name="Komatsu S."/>
            <person name="Koyanagi K.O."/>
            <person name="Kubooka H."/>
            <person name="Lieberherr D."/>
            <person name="Lin Y.C."/>
            <person name="Lonsdale D."/>
            <person name="Matsumoto T."/>
            <person name="Matsuya A."/>
            <person name="McCombie W.R."/>
            <person name="Messing J."/>
            <person name="Miyao A."/>
            <person name="Mulder N."/>
            <person name="Nagamura Y."/>
            <person name="Nam J."/>
            <person name="Namiki N."/>
            <person name="Numa H."/>
            <person name="Nurimoto S."/>
            <person name="O'donovan C."/>
            <person name="Ohyanagi H."/>
            <person name="Okido T."/>
            <person name="Oota S."/>
            <person name="Osato N."/>
            <person name="Palmer L.E."/>
            <person name="Quetier F."/>
            <person name="Raghuvanshi S."/>
            <person name="Saichi N."/>
            <person name="Sakai H."/>
            <person name="Sakai Y."/>
            <person name="Sakata K."/>
            <person name="Sakurai T."/>
            <person name="Sato F."/>
            <person name="Sato Y."/>
            <person name="Schoof H."/>
            <person name="Seki M."/>
            <person name="Shibata M."/>
            <person name="Shimizu Y."/>
            <person name="Shinozaki K."/>
            <person name="Shinso Y."/>
            <person name="Singh N.K."/>
            <person name="Smith-White B."/>
            <person name="Takeda J."/>
            <person name="Tanino M."/>
            <person name="Tatusova T."/>
            <person name="Thongjuea S."/>
            <person name="Todokoro F."/>
            <person name="Tsugane M."/>
            <person name="Tyagi A.K."/>
            <person name="Vanavichit A."/>
            <person name="Wang A."/>
            <person name="Wing R.A."/>
            <person name="Yamaguchi K."/>
            <person name="Yamamoto M."/>
            <person name="Yamamoto N."/>
            <person name="Yu Y."/>
            <person name="Zhang H."/>
            <person name="Zhao Q."/>
            <person name="Higo K."/>
            <person name="Burr B."/>
            <person name="Gojobori T."/>
            <person name="Sasaki T."/>
        </authorList>
    </citation>
    <scope>NUCLEOTIDE SEQUENCE</scope>
</reference>
<evidence type="ECO:0000313" key="3">
    <source>
        <dbReference type="EMBL" id="BAH91251.1"/>
    </source>
</evidence>
<dbReference type="EMBL" id="AP008207">
    <property type="protein sequence ID" value="BAH91251.1"/>
    <property type="molecule type" value="Genomic_DNA"/>
</dbReference>
<evidence type="ECO:0000313" key="2">
    <source>
        <dbReference type="EMBL" id="BAD82192.1"/>
    </source>
</evidence>
<dbReference type="KEGG" id="dosa:Os01g0696500"/>
<organism evidence="2">
    <name type="scientific">Oryza sativa subsp. japonica</name>
    <name type="common">Rice</name>
    <dbReference type="NCBI Taxonomy" id="39947"/>
    <lineage>
        <taxon>Eukaryota</taxon>
        <taxon>Viridiplantae</taxon>
        <taxon>Streptophyta</taxon>
        <taxon>Embryophyta</taxon>
        <taxon>Tracheophyta</taxon>
        <taxon>Spermatophyta</taxon>
        <taxon>Magnoliopsida</taxon>
        <taxon>Liliopsida</taxon>
        <taxon>Poales</taxon>
        <taxon>Poaceae</taxon>
        <taxon>BOP clade</taxon>
        <taxon>Oryzoideae</taxon>
        <taxon>Oryzeae</taxon>
        <taxon>Oryzinae</taxon>
        <taxon>Oryza</taxon>
        <taxon>Oryza sativa</taxon>
    </lineage>
</organism>
<protein>
    <submittedName>
        <fullName evidence="3">Os01g0696500 protein</fullName>
    </submittedName>
</protein>
<dbReference type="AlphaFoldDB" id="A0A0P0V6W3"/>
<dbReference type="Gramene" id="Os01t0696500-01">
    <property type="protein sequence ID" value="Os01t0696500-01"/>
    <property type="gene ID" value="Os01g0696500"/>
</dbReference>
<reference evidence="3" key="8">
    <citation type="submission" date="2012-08" db="EMBL/GenBank/DDBJ databases">
        <title>The Second Rice Annotation Project Meeting (RAP2).</title>
        <authorList>
            <consortium name="The Rice Annotation Project (RAP)"/>
        </authorList>
    </citation>
    <scope>NUCLEOTIDE SEQUENCE</scope>
</reference>
<sequence length="54" mass="5650">MTTSMGSHERIRRCLPQMDPVASMALAHGGSNGNLGAPMSDGGRRSSRLQGCCC</sequence>
<reference evidence="3" key="3">
    <citation type="journal article" date="2006" name="Nucleic Acids Res.">
        <title>The Rice Annotation Project Database (RAP-DB): hub for Oryza sativa ssp. japonica genome information.</title>
        <authorList>
            <person name="Ohyanagi H."/>
            <person name="Tanaka T."/>
            <person name="Sakai H."/>
            <person name="Shigemoto Y."/>
            <person name="Yamaguchi K."/>
            <person name="Habara T."/>
            <person name="Fujii Y."/>
            <person name="Antonio B.A."/>
            <person name="Nagamura Y."/>
            <person name="Imanishi T."/>
            <person name="Ikeo K."/>
            <person name="Itoh T."/>
            <person name="Gojobori T."/>
            <person name="Sasaki T."/>
        </authorList>
    </citation>
    <scope>NUCLEOTIDE SEQUENCE</scope>
</reference>
<dbReference type="EMBL" id="AP003373">
    <property type="protein sequence ID" value="BAD82192.1"/>
    <property type="molecule type" value="Genomic_DNA"/>
</dbReference>
<gene>
    <name evidence="3" type="ordered locus">Os01g0696500</name>
    <name evidence="2" type="ORF">OJ1116_H09.10</name>
</gene>
<accession>A0A0P0V6W3</accession>
<name>A0A0P0V6W3_ORYSJ</name>
<feature type="region of interest" description="Disordered" evidence="1">
    <location>
        <begin position="30"/>
        <end position="54"/>
    </location>
</feature>
<reference evidence="3" key="5">
    <citation type="journal article" date="2008" name="Nucleic Acids Res.">
        <title>The Rice Annotation Project Database (RAP-DB): 2008 update.</title>
        <authorList>
            <consortium name="The Rice Annotation Project (RAP)"/>
            <person name="Tanaka T."/>
            <person name="Antonio B.A."/>
            <person name="Kikuchi S."/>
            <person name="Matsumoto T."/>
            <person name="Nagamura Y."/>
            <person name="Numa H."/>
            <person name="Sakai H."/>
            <person name="Wu J."/>
            <person name="Itoh T."/>
            <person name="Sasaki T."/>
            <person name="Aono R."/>
            <person name="Fujii Y."/>
            <person name="Habara T."/>
            <person name="Harada E."/>
            <person name="Kanno M."/>
            <person name="Kawahara Y."/>
            <person name="Kawashima H."/>
            <person name="Kubooka H."/>
            <person name="Matsuya A."/>
            <person name="Nakaoka H."/>
            <person name="Saichi N."/>
            <person name="Sanbonmatsu R."/>
            <person name="Sato Y."/>
            <person name="Shinso Y."/>
            <person name="Suzuki M."/>
            <person name="Takeda J."/>
            <person name="Tanino M."/>
            <person name="Todokoro F."/>
            <person name="Yamaguchi K."/>
            <person name="Yamamoto N."/>
            <person name="Yamasaki C."/>
            <person name="Imanishi T."/>
            <person name="Okido T."/>
            <person name="Tada M."/>
            <person name="Ikeo K."/>
            <person name="Tateno Y."/>
            <person name="Gojobori T."/>
            <person name="Lin Y.C."/>
            <person name="Wei F.J."/>
            <person name="Hsing Y.I."/>
            <person name="Zhao Q."/>
            <person name="Han B."/>
            <person name="Kramer M.R."/>
            <person name="McCombie R.W."/>
            <person name="Lonsdale D."/>
            <person name="O'Donovan C.C."/>
            <person name="Whitfield E.J."/>
            <person name="Apweiler R."/>
            <person name="Koyanagi K.O."/>
            <person name="Khurana J.P."/>
            <person name="Raghuvanshi S."/>
            <person name="Singh N.K."/>
            <person name="Tyagi A.K."/>
            <person name="Haberer G."/>
            <person name="Fujisawa M."/>
            <person name="Hosokawa S."/>
            <person name="Ito Y."/>
            <person name="Ikawa H."/>
            <person name="Shibata M."/>
            <person name="Yamamoto M."/>
            <person name="Bruskiewich R.M."/>
            <person name="Hoen D.R."/>
            <person name="Bureau TE."/>
            <person name="Namiki N."/>
            <person name="Ohyanagi H."/>
            <person name="Sakai Y."/>
            <person name="Nobushima S."/>
            <person name="Sakata K."/>
            <person name="Barrero R.A."/>
            <person name="Sato Y."/>
            <person name="Souvorov A."/>
            <person name="Smith-White B."/>
            <person name="Tatusova T."/>
            <person name="An S."/>
            <person name="An G."/>
            <person name="OOta S."/>
            <person name="Fuks G."/>
            <person name="Messing J."/>
            <person name="Christie K.R."/>
            <person name="Lieberherr D."/>
            <person name="Kim H."/>
            <person name="Zuccolo A."/>
            <person name="Wing R.A."/>
            <person name="Nobuta K."/>
            <person name="Green P.J."/>
            <person name="Lu C."/>
            <person name="Meyers BC."/>
            <person name="Chaparro C."/>
            <person name="Piegu B."/>
            <person name="Panaud O."/>
            <person name="Echeverria M."/>
        </authorList>
    </citation>
    <scope>NUCLEOTIDE SEQUENCE</scope>
</reference>
<evidence type="ECO:0000313" key="4">
    <source>
        <dbReference type="Proteomes" id="UP000000763"/>
    </source>
</evidence>
<evidence type="ECO:0000256" key="1">
    <source>
        <dbReference type="SAM" id="MobiDB-lite"/>
    </source>
</evidence>